<organism evidence="3 4">
    <name type="scientific">Aaosphaeria arxii CBS 175.79</name>
    <dbReference type="NCBI Taxonomy" id="1450172"/>
    <lineage>
        <taxon>Eukaryota</taxon>
        <taxon>Fungi</taxon>
        <taxon>Dikarya</taxon>
        <taxon>Ascomycota</taxon>
        <taxon>Pezizomycotina</taxon>
        <taxon>Dothideomycetes</taxon>
        <taxon>Pleosporomycetidae</taxon>
        <taxon>Pleosporales</taxon>
        <taxon>Pleosporales incertae sedis</taxon>
        <taxon>Aaosphaeria</taxon>
    </lineage>
</organism>
<sequence>MRFARIALFAIFHYQIRTTHALSDAGRKEGGALAPPIEDYPIDESVYAGGLEDPEIGSEDQYGDEYTETLRARDLHDGSSTDEGDEYAAYLETRDLYEGNYFDDDDYGDHLQARDIAPGAGTSGQRSDIDPDDEEEWDFVSSSSLPEIFDEEIPKAQVSATKAQASTSKGSIARRAAETPPAVADSKKVPTKISDTGSDPDAEENWDFVSSSSLPEIFDGDIPEEIPKAQASATKGSIARRAAETPPAIANPEKPPSQASNVNSDPDAEENWDFVSSSSLPEIFDDDAPKELPKAQASATMASIARRPVETPPAEAPPTPGREK</sequence>
<dbReference type="Proteomes" id="UP000799778">
    <property type="component" value="Unassembled WGS sequence"/>
</dbReference>
<evidence type="ECO:0000256" key="2">
    <source>
        <dbReference type="SAM" id="SignalP"/>
    </source>
</evidence>
<feature type="compositionally biased region" description="Pro residues" evidence="1">
    <location>
        <begin position="310"/>
        <end position="324"/>
    </location>
</feature>
<feature type="compositionally biased region" description="Polar residues" evidence="1">
    <location>
        <begin position="158"/>
        <end position="170"/>
    </location>
</feature>
<keyword evidence="4" id="KW-1185">Reference proteome</keyword>
<dbReference type="RefSeq" id="XP_033386178.1">
    <property type="nucleotide sequence ID" value="XM_033521375.1"/>
</dbReference>
<dbReference type="GeneID" id="54278772"/>
<name>A0A6A5XY10_9PLEO</name>
<accession>A0A6A5XY10</accession>
<protein>
    <submittedName>
        <fullName evidence="3">Uncharacterized protein</fullName>
    </submittedName>
</protein>
<dbReference type="AlphaFoldDB" id="A0A6A5XY10"/>
<evidence type="ECO:0000256" key="1">
    <source>
        <dbReference type="SAM" id="MobiDB-lite"/>
    </source>
</evidence>
<reference evidence="3" key="1">
    <citation type="journal article" date="2020" name="Stud. Mycol.">
        <title>101 Dothideomycetes genomes: a test case for predicting lifestyles and emergence of pathogens.</title>
        <authorList>
            <person name="Haridas S."/>
            <person name="Albert R."/>
            <person name="Binder M."/>
            <person name="Bloem J."/>
            <person name="Labutti K."/>
            <person name="Salamov A."/>
            <person name="Andreopoulos B."/>
            <person name="Baker S."/>
            <person name="Barry K."/>
            <person name="Bills G."/>
            <person name="Bluhm B."/>
            <person name="Cannon C."/>
            <person name="Castanera R."/>
            <person name="Culley D."/>
            <person name="Daum C."/>
            <person name="Ezra D."/>
            <person name="Gonzalez J."/>
            <person name="Henrissat B."/>
            <person name="Kuo A."/>
            <person name="Liang C."/>
            <person name="Lipzen A."/>
            <person name="Lutzoni F."/>
            <person name="Magnuson J."/>
            <person name="Mondo S."/>
            <person name="Nolan M."/>
            <person name="Ohm R."/>
            <person name="Pangilinan J."/>
            <person name="Park H.-J."/>
            <person name="Ramirez L."/>
            <person name="Alfaro M."/>
            <person name="Sun H."/>
            <person name="Tritt A."/>
            <person name="Yoshinaga Y."/>
            <person name="Zwiers L.-H."/>
            <person name="Turgeon B."/>
            <person name="Goodwin S."/>
            <person name="Spatafora J."/>
            <person name="Crous P."/>
            <person name="Grigoriev I."/>
        </authorList>
    </citation>
    <scope>NUCLEOTIDE SEQUENCE</scope>
    <source>
        <strain evidence="3">CBS 175.79</strain>
    </source>
</reference>
<feature type="region of interest" description="Disordered" evidence="1">
    <location>
        <begin position="108"/>
        <end position="324"/>
    </location>
</feature>
<feature type="chain" id="PRO_5025635650" evidence="2">
    <location>
        <begin position="22"/>
        <end position="324"/>
    </location>
</feature>
<evidence type="ECO:0000313" key="4">
    <source>
        <dbReference type="Proteomes" id="UP000799778"/>
    </source>
</evidence>
<feature type="signal peptide" evidence="2">
    <location>
        <begin position="1"/>
        <end position="21"/>
    </location>
</feature>
<evidence type="ECO:0000313" key="3">
    <source>
        <dbReference type="EMBL" id="KAF2017839.1"/>
    </source>
</evidence>
<dbReference type="EMBL" id="ML978068">
    <property type="protein sequence ID" value="KAF2017839.1"/>
    <property type="molecule type" value="Genomic_DNA"/>
</dbReference>
<proteinExistence type="predicted"/>
<keyword evidence="2" id="KW-0732">Signal</keyword>
<gene>
    <name evidence="3" type="ORF">BU24DRAFT_160475</name>
</gene>